<dbReference type="AlphaFoldDB" id="A0A7T0C4H4"/>
<name>A0A7T0C4H4_9BACT</name>
<accession>A0A7T0C4H4</accession>
<organism evidence="1 2">
    <name type="scientific">Candidatus Nitrohelix vancouverensis</name>
    <dbReference type="NCBI Taxonomy" id="2705534"/>
    <lineage>
        <taxon>Bacteria</taxon>
        <taxon>Pseudomonadati</taxon>
        <taxon>Nitrospinota/Tectimicrobiota group</taxon>
        <taxon>Nitrospinota</taxon>
        <taxon>Nitrospinia</taxon>
        <taxon>Nitrospinales</taxon>
        <taxon>Nitrospinaceae</taxon>
        <taxon>Candidatus Nitrohelix</taxon>
    </lineage>
</organism>
<dbReference type="KEGG" id="nva:G3M78_13260"/>
<evidence type="ECO:0000313" key="1">
    <source>
        <dbReference type="EMBL" id="QPJ66308.1"/>
    </source>
</evidence>
<dbReference type="Proteomes" id="UP000594464">
    <property type="component" value="Chromosome"/>
</dbReference>
<gene>
    <name evidence="1" type="ORF">G3M78_13260</name>
</gene>
<protein>
    <submittedName>
        <fullName evidence="1">Uncharacterized protein</fullName>
    </submittedName>
</protein>
<evidence type="ECO:0000313" key="2">
    <source>
        <dbReference type="Proteomes" id="UP000594464"/>
    </source>
</evidence>
<sequence length="107" mass="12048">MKPSKTEAWIWGVICWGWRRILKTLAVQRPVFGRNRKKQNVSVGQGVCLKVHSSHTGHSSDIEQFILSTEKQSALAPLVSLAQKGVVVQFHLENEQQARHVGSLIHK</sequence>
<reference evidence="2" key="1">
    <citation type="submission" date="2020-02" db="EMBL/GenBank/DDBJ databases">
        <title>Genomic and physiological characterization of two novel Nitrospinaceae genera.</title>
        <authorList>
            <person name="Mueller A.J."/>
            <person name="Jung M.-Y."/>
            <person name="Strachan C.R."/>
            <person name="Herbold C.W."/>
            <person name="Kirkegaard R.H."/>
            <person name="Daims H."/>
        </authorList>
    </citation>
    <scope>NUCLEOTIDE SEQUENCE [LARGE SCALE GENOMIC DNA]</scope>
</reference>
<dbReference type="EMBL" id="CP048620">
    <property type="protein sequence ID" value="QPJ66308.1"/>
    <property type="molecule type" value="Genomic_DNA"/>
</dbReference>
<proteinExistence type="predicted"/>